<evidence type="ECO:0000313" key="14">
    <source>
        <dbReference type="EMBL" id="KAL3847876.1"/>
    </source>
</evidence>
<evidence type="ECO:0000256" key="6">
    <source>
        <dbReference type="ARBA" id="ARBA00022737"/>
    </source>
</evidence>
<feature type="transmembrane region" description="Helical" evidence="11">
    <location>
        <begin position="715"/>
        <end position="737"/>
    </location>
</feature>
<dbReference type="PRINTS" id="PR01537">
    <property type="entry name" value="INTRLKN1R1F"/>
</dbReference>
<evidence type="ECO:0000256" key="8">
    <source>
        <dbReference type="ARBA" id="ARBA00023136"/>
    </source>
</evidence>
<dbReference type="InterPro" id="IPR001611">
    <property type="entry name" value="Leu-rich_rpt"/>
</dbReference>
<dbReference type="InterPro" id="IPR035897">
    <property type="entry name" value="Toll_tir_struct_dom_sf"/>
</dbReference>
<dbReference type="InterPro" id="IPR003591">
    <property type="entry name" value="Leu-rich_rpt_typical-subtyp"/>
</dbReference>
<gene>
    <name evidence="14" type="ORF">ACJMK2_018767</name>
</gene>
<dbReference type="EMBL" id="JBJQND010000016">
    <property type="protein sequence ID" value="KAL3847876.1"/>
    <property type="molecule type" value="Genomic_DNA"/>
</dbReference>
<keyword evidence="15" id="KW-1185">Reference proteome</keyword>
<comment type="caution">
    <text evidence="14">The sequence shown here is derived from an EMBL/GenBank/DDBJ whole genome shotgun (WGS) entry which is preliminary data.</text>
</comment>
<feature type="signal peptide" evidence="12">
    <location>
        <begin position="1"/>
        <end position="19"/>
    </location>
</feature>
<dbReference type="Pfam" id="PF01582">
    <property type="entry name" value="TIR"/>
    <property type="match status" value="1"/>
</dbReference>
<evidence type="ECO:0000256" key="10">
    <source>
        <dbReference type="ARBA" id="ARBA00023180"/>
    </source>
</evidence>
<dbReference type="PROSITE" id="PS51450">
    <property type="entry name" value="LRR"/>
    <property type="match status" value="1"/>
</dbReference>
<evidence type="ECO:0000313" key="15">
    <source>
        <dbReference type="Proteomes" id="UP001634394"/>
    </source>
</evidence>
<comment type="similarity">
    <text evidence="2">Belongs to the Toll-like receptor family.</text>
</comment>
<keyword evidence="7 11" id="KW-1133">Transmembrane helix</keyword>
<reference evidence="14 15" key="1">
    <citation type="submission" date="2024-11" db="EMBL/GenBank/DDBJ databases">
        <title>Chromosome-level genome assembly of the freshwater bivalve Anodonta woodiana.</title>
        <authorList>
            <person name="Chen X."/>
        </authorList>
    </citation>
    <scope>NUCLEOTIDE SEQUENCE [LARGE SCALE GENOMIC DNA]</scope>
    <source>
        <strain evidence="14">MN2024</strain>
        <tissue evidence="14">Gills</tissue>
    </source>
</reference>
<dbReference type="SUPFAM" id="SSF52058">
    <property type="entry name" value="L domain-like"/>
    <property type="match status" value="2"/>
</dbReference>
<keyword evidence="3" id="KW-0433">Leucine-rich repeat</keyword>
<feature type="domain" description="TIR" evidence="13">
    <location>
        <begin position="768"/>
        <end position="912"/>
    </location>
</feature>
<comment type="subcellular location">
    <subcellularLocation>
        <location evidence="1">Membrane</location>
        <topology evidence="1">Single-pass membrane protein</topology>
    </subcellularLocation>
</comment>
<dbReference type="Proteomes" id="UP001634394">
    <property type="component" value="Unassembled WGS sequence"/>
</dbReference>
<evidence type="ECO:0000256" key="3">
    <source>
        <dbReference type="ARBA" id="ARBA00022614"/>
    </source>
</evidence>
<evidence type="ECO:0000256" key="12">
    <source>
        <dbReference type="SAM" id="SignalP"/>
    </source>
</evidence>
<dbReference type="GO" id="GO:0016020">
    <property type="term" value="C:membrane"/>
    <property type="evidence" value="ECO:0007669"/>
    <property type="project" value="UniProtKB-SubCell"/>
</dbReference>
<dbReference type="SMART" id="SM00365">
    <property type="entry name" value="LRR_SD22"/>
    <property type="match status" value="5"/>
</dbReference>
<keyword evidence="8 11" id="KW-0472">Membrane</keyword>
<keyword evidence="10" id="KW-0325">Glycoprotein</keyword>
<dbReference type="SMART" id="SM00255">
    <property type="entry name" value="TIR"/>
    <property type="match status" value="1"/>
</dbReference>
<sequence length="912" mass="104643">MGLLLVLGWLFSLTTGAKTTPLCLDYSLCVSGVPCRCTRDKENCLIVDCSNLNLATIPRLPNDTVFLSLRNNKLSLVEHRTFFNLPHLIFIDLSSNSLSKIMLDGFQGLENLRHLDLNDNIVPLTVNGFKPGVFRSLKNLRFLSIQNVHAKRDNSSYPHEIFDGLMSLTTLQIDGKPNAIFGQGFSKLHNLRTLKLSSHKCIIETVFNNTFSNLPFLTGLDISSCHINRIEPGALIPLQGLQYLDISNNEHLGFDGLRNASSGLINSSITILKANKLYPTFHLSVQLNIQHVASLNQTNIKELYLEENQIELIESDWGNVCPKSMNKLSVIGNKLTFGLYIFQGVSCKGLKIFKGGYQHQTHMPFTYTSKAQSVKKQIENFRLVTDLEGLKCDTNRTNCTDNNNEEHIWDFLSCCNISSDHIYASNFNSMPPSTQSKNLPNVNEKEKNTNDAYDNIDFSRAIFPIFVPPSLEKIDFQSADLRYEIPEINFRNNSVTFINVSGNSFYKLSGPLVGLEKLQILDISDNLCSYISDRFLENVNNLESLFLGDNLLGFILANDSDGRILGKLKNLRTLVLSNNQITFLPFQIFSGLQSLEYLDLSRNYLQTFNIRMDQMKINYLTVSQNLLNSLPLNVRSQLTDQAYKNNVTVDLSKNSIQCDCSTLEFMKWVQNEKKSRIKFVDFDNYTCTENENKQSFFNLDNVILALEKRCANYTLAIWILSFSFVLFIAVLTAGIMYRYRWKLRYLYYMTKRRYRGYNGLYDNDRENYQYDAFISYADNNLRFVKFTLLPKVETDGLHFCIHHRDFLPGDEIAANIANAIHRSRKTVVLLDDDFLSSYWCMYELNMARMESVYSRKGENILILLVKEEMNKSKLPLELLDLIHKETYIELPKRFGDSNITYICSRLKESIVY</sequence>
<dbReference type="Gene3D" id="3.80.10.10">
    <property type="entry name" value="Ribonuclease Inhibitor"/>
    <property type="match status" value="4"/>
</dbReference>
<evidence type="ECO:0000256" key="4">
    <source>
        <dbReference type="ARBA" id="ARBA00022692"/>
    </source>
</evidence>
<evidence type="ECO:0000256" key="7">
    <source>
        <dbReference type="ARBA" id="ARBA00022989"/>
    </source>
</evidence>
<keyword evidence="9" id="KW-0675">Receptor</keyword>
<keyword evidence="4 11" id="KW-0812">Transmembrane</keyword>
<dbReference type="InterPro" id="IPR032675">
    <property type="entry name" value="LRR_dom_sf"/>
</dbReference>
<dbReference type="Gene3D" id="3.40.50.10140">
    <property type="entry name" value="Toll/interleukin-1 receptor homology (TIR) domain"/>
    <property type="match status" value="1"/>
</dbReference>
<dbReference type="PANTHER" id="PTHR24365">
    <property type="entry name" value="TOLL-LIKE RECEPTOR"/>
    <property type="match status" value="1"/>
</dbReference>
<name>A0ABD3UGG0_SINWO</name>
<proteinExistence type="inferred from homology"/>
<keyword evidence="6" id="KW-0677">Repeat</keyword>
<dbReference type="SUPFAM" id="SSF52200">
    <property type="entry name" value="Toll/Interleukin receptor TIR domain"/>
    <property type="match status" value="1"/>
</dbReference>
<dbReference type="PANTHER" id="PTHR24365:SF541">
    <property type="entry name" value="PROTEIN TOLL-RELATED"/>
    <property type="match status" value="1"/>
</dbReference>
<evidence type="ECO:0000259" key="13">
    <source>
        <dbReference type="PROSITE" id="PS50104"/>
    </source>
</evidence>
<feature type="chain" id="PRO_5044805201" description="TIR domain-containing protein" evidence="12">
    <location>
        <begin position="20"/>
        <end position="912"/>
    </location>
</feature>
<accession>A0ABD3UGG0</accession>
<dbReference type="SMART" id="SM00369">
    <property type="entry name" value="LRR_TYP"/>
    <property type="match status" value="7"/>
</dbReference>
<protein>
    <recommendedName>
        <fullName evidence="13">TIR domain-containing protein</fullName>
    </recommendedName>
</protein>
<dbReference type="PROSITE" id="PS50104">
    <property type="entry name" value="TIR"/>
    <property type="match status" value="1"/>
</dbReference>
<evidence type="ECO:0000256" key="1">
    <source>
        <dbReference type="ARBA" id="ARBA00004167"/>
    </source>
</evidence>
<evidence type="ECO:0000256" key="2">
    <source>
        <dbReference type="ARBA" id="ARBA00009634"/>
    </source>
</evidence>
<dbReference type="AlphaFoldDB" id="A0ABD3UGG0"/>
<evidence type="ECO:0000256" key="9">
    <source>
        <dbReference type="ARBA" id="ARBA00023170"/>
    </source>
</evidence>
<evidence type="ECO:0000256" key="5">
    <source>
        <dbReference type="ARBA" id="ARBA00022729"/>
    </source>
</evidence>
<dbReference type="Pfam" id="PF13855">
    <property type="entry name" value="LRR_8"/>
    <property type="match status" value="3"/>
</dbReference>
<dbReference type="InterPro" id="IPR000157">
    <property type="entry name" value="TIR_dom"/>
</dbReference>
<keyword evidence="5 12" id="KW-0732">Signal</keyword>
<evidence type="ECO:0000256" key="11">
    <source>
        <dbReference type="SAM" id="Phobius"/>
    </source>
</evidence>
<organism evidence="14 15">
    <name type="scientific">Sinanodonta woodiana</name>
    <name type="common">Chinese pond mussel</name>
    <name type="synonym">Anodonta woodiana</name>
    <dbReference type="NCBI Taxonomy" id="1069815"/>
    <lineage>
        <taxon>Eukaryota</taxon>
        <taxon>Metazoa</taxon>
        <taxon>Spiralia</taxon>
        <taxon>Lophotrochozoa</taxon>
        <taxon>Mollusca</taxon>
        <taxon>Bivalvia</taxon>
        <taxon>Autobranchia</taxon>
        <taxon>Heteroconchia</taxon>
        <taxon>Palaeoheterodonta</taxon>
        <taxon>Unionida</taxon>
        <taxon>Unionoidea</taxon>
        <taxon>Unionidae</taxon>
        <taxon>Unioninae</taxon>
        <taxon>Sinanodonta</taxon>
    </lineage>
</organism>